<sequence length="231" mass="25259">MAKVLFIVSGASYWVLKDGTRHATGYWAEEFANPYKILTGAGHEVVVATPNGVIPTVDMMSLRPEMVGGNDSALELEAVIRSAEVMRRPLRLSDIRLEDYDAVYLPGGHGPMSDLAWDADAGRLLTRQLTSGSPLFIVCHAPASMLATRIHGESPFKGFNVTCFTNEEEEGVGLASRAPWLLETDVREKVGVNFSRGPVWEPYMVEDRNLVTGQNPASAAVLGNRMLEILK</sequence>
<dbReference type="PANTHER" id="PTHR48094">
    <property type="entry name" value="PROTEIN/NUCLEIC ACID DEGLYCASE DJ-1-RELATED"/>
    <property type="match status" value="1"/>
</dbReference>
<feature type="domain" description="DJ-1/PfpI" evidence="1">
    <location>
        <begin position="29"/>
        <end position="228"/>
    </location>
</feature>
<dbReference type="InterPro" id="IPR029062">
    <property type="entry name" value="Class_I_gatase-like"/>
</dbReference>
<dbReference type="CDD" id="cd03141">
    <property type="entry name" value="GATase1_Hsp31_like"/>
    <property type="match status" value="1"/>
</dbReference>
<dbReference type="PANTHER" id="PTHR48094:SF22">
    <property type="entry name" value="DJ-1_PFPI DOMAIN-CONTAINING PROTEIN"/>
    <property type="match status" value="1"/>
</dbReference>
<accession>A0A4Q9I170</accession>
<proteinExistence type="predicted"/>
<evidence type="ECO:0000313" key="3">
    <source>
        <dbReference type="Proteomes" id="UP000292452"/>
    </source>
</evidence>
<gene>
    <name evidence="2" type="ORF">EYS09_07065</name>
</gene>
<name>A0A4Q9I170_STRKA</name>
<dbReference type="GO" id="GO:0005737">
    <property type="term" value="C:cytoplasm"/>
    <property type="evidence" value="ECO:0007669"/>
    <property type="project" value="TreeGrafter"/>
</dbReference>
<dbReference type="RefSeq" id="WP_131122564.1">
    <property type="nucleotide sequence ID" value="NZ_SIXH01000041.1"/>
</dbReference>
<dbReference type="InterPro" id="IPR002818">
    <property type="entry name" value="DJ-1/PfpI"/>
</dbReference>
<dbReference type="Proteomes" id="UP000292452">
    <property type="component" value="Unassembled WGS sequence"/>
</dbReference>
<evidence type="ECO:0000259" key="1">
    <source>
        <dbReference type="Pfam" id="PF01965"/>
    </source>
</evidence>
<protein>
    <submittedName>
        <fullName evidence="2">Type 1 glutamine amidotransferase domain-containing protein</fullName>
    </submittedName>
</protein>
<keyword evidence="2" id="KW-0808">Transferase</keyword>
<dbReference type="GO" id="GO:0019172">
    <property type="term" value="F:glyoxalase III activity"/>
    <property type="evidence" value="ECO:0007669"/>
    <property type="project" value="TreeGrafter"/>
</dbReference>
<organism evidence="2 3">
    <name type="scientific">Streptomyces kasugaensis</name>
    <dbReference type="NCBI Taxonomy" id="1946"/>
    <lineage>
        <taxon>Bacteria</taxon>
        <taxon>Bacillati</taxon>
        <taxon>Actinomycetota</taxon>
        <taxon>Actinomycetes</taxon>
        <taxon>Kitasatosporales</taxon>
        <taxon>Streptomycetaceae</taxon>
        <taxon>Streptomyces</taxon>
    </lineage>
</organism>
<dbReference type="AlphaFoldDB" id="A0A4Q9I170"/>
<comment type="caution">
    <text evidence="2">The sequence shown here is derived from an EMBL/GenBank/DDBJ whole genome shotgun (WGS) entry which is preliminary data.</text>
</comment>
<dbReference type="EMBL" id="SIXH01000041">
    <property type="protein sequence ID" value="TBO60370.1"/>
    <property type="molecule type" value="Genomic_DNA"/>
</dbReference>
<keyword evidence="2" id="KW-0315">Glutamine amidotransferase</keyword>
<dbReference type="Pfam" id="PF01965">
    <property type="entry name" value="DJ-1_PfpI"/>
    <property type="match status" value="1"/>
</dbReference>
<evidence type="ECO:0000313" key="2">
    <source>
        <dbReference type="EMBL" id="TBO60370.1"/>
    </source>
</evidence>
<dbReference type="SUPFAM" id="SSF52317">
    <property type="entry name" value="Class I glutamine amidotransferase-like"/>
    <property type="match status" value="1"/>
</dbReference>
<dbReference type="Gene3D" id="3.40.50.880">
    <property type="match status" value="1"/>
</dbReference>
<dbReference type="InterPro" id="IPR050325">
    <property type="entry name" value="Prot/Nucl_acid_deglycase"/>
</dbReference>
<dbReference type="GO" id="GO:0019243">
    <property type="term" value="P:methylglyoxal catabolic process to D-lactate via S-lactoyl-glutathione"/>
    <property type="evidence" value="ECO:0007669"/>
    <property type="project" value="TreeGrafter"/>
</dbReference>
<reference evidence="2 3" key="1">
    <citation type="submission" date="2019-02" db="EMBL/GenBank/DDBJ databases">
        <title>Draft Genome Sequence of Streptomyces sp. AM-2504, identified by 16S rRNA comparative analysis as a Streptomyces Kasugaensis strain.</title>
        <authorList>
            <person name="Napolioni V."/>
            <person name="Giuliodori A.M."/>
            <person name="Spurio R."/>
            <person name="Fabbretti A."/>
        </authorList>
    </citation>
    <scope>NUCLEOTIDE SEQUENCE [LARGE SCALE GENOMIC DNA]</scope>
    <source>
        <strain evidence="2 3">AM-2504</strain>
    </source>
</reference>
<dbReference type="GO" id="GO:0016740">
    <property type="term" value="F:transferase activity"/>
    <property type="evidence" value="ECO:0007669"/>
    <property type="project" value="UniProtKB-KW"/>
</dbReference>
<keyword evidence="3" id="KW-1185">Reference proteome</keyword>